<keyword evidence="1" id="KW-0808">Transferase</keyword>
<dbReference type="GO" id="GO:0016301">
    <property type="term" value="F:kinase activity"/>
    <property type="evidence" value="ECO:0007669"/>
    <property type="project" value="UniProtKB-KW"/>
</dbReference>
<evidence type="ECO:0000313" key="1">
    <source>
        <dbReference type="EMBL" id="MBB5080525.1"/>
    </source>
</evidence>
<reference evidence="1 2" key="1">
    <citation type="submission" date="2020-08" db="EMBL/GenBank/DDBJ databases">
        <title>Genomic Encyclopedia of Type Strains, Phase IV (KMG-IV): sequencing the most valuable type-strain genomes for metagenomic binning, comparative biology and taxonomic classification.</title>
        <authorList>
            <person name="Goeker M."/>
        </authorList>
    </citation>
    <scope>NUCLEOTIDE SEQUENCE [LARGE SCALE GENOMIC DNA]</scope>
    <source>
        <strain evidence="1 2">DSM 45385</strain>
    </source>
</reference>
<keyword evidence="2" id="KW-1185">Reference proteome</keyword>
<sequence>MDGIVVVVSGPPGAGKSTVGRLLADDRELSVHLHTDDFWASIRKGGIAPYLPGARQQNATVMSVLADCAFGYAAGGYYVVVDGVVGPWFVEAFTRRAQGTPLHYVVLRPSREATLTRATGRGADALTDPEPVLSMYAQFMDLGELEPHAFDSSALTPAETADALGKALADGDYLLT</sequence>
<keyword evidence="1" id="KW-0418">Kinase</keyword>
<dbReference type="Pfam" id="PF13238">
    <property type="entry name" value="AAA_18"/>
    <property type="match status" value="1"/>
</dbReference>
<dbReference type="Proteomes" id="UP000568380">
    <property type="component" value="Unassembled WGS sequence"/>
</dbReference>
<proteinExistence type="predicted"/>
<organism evidence="1 2">
    <name type="scientific">Nonomuraea endophytica</name>
    <dbReference type="NCBI Taxonomy" id="714136"/>
    <lineage>
        <taxon>Bacteria</taxon>
        <taxon>Bacillati</taxon>
        <taxon>Actinomycetota</taxon>
        <taxon>Actinomycetes</taxon>
        <taxon>Streptosporangiales</taxon>
        <taxon>Streptosporangiaceae</taxon>
        <taxon>Nonomuraea</taxon>
    </lineage>
</organism>
<dbReference type="Gene3D" id="3.40.50.300">
    <property type="entry name" value="P-loop containing nucleotide triphosphate hydrolases"/>
    <property type="match status" value="1"/>
</dbReference>
<name>A0A7W8A875_9ACTN</name>
<dbReference type="SUPFAM" id="SSF52540">
    <property type="entry name" value="P-loop containing nucleoside triphosphate hydrolases"/>
    <property type="match status" value="1"/>
</dbReference>
<dbReference type="InterPro" id="IPR027417">
    <property type="entry name" value="P-loop_NTPase"/>
</dbReference>
<dbReference type="EMBL" id="JACHIN010000008">
    <property type="protein sequence ID" value="MBB5080525.1"/>
    <property type="molecule type" value="Genomic_DNA"/>
</dbReference>
<dbReference type="AlphaFoldDB" id="A0A7W8A875"/>
<gene>
    <name evidence="1" type="ORF">HNR40_006012</name>
</gene>
<dbReference type="RefSeq" id="WP_184967071.1">
    <property type="nucleotide sequence ID" value="NZ_JACHIN010000008.1"/>
</dbReference>
<accession>A0A7W8A875</accession>
<protein>
    <submittedName>
        <fullName evidence="1">Putative kinase</fullName>
    </submittedName>
</protein>
<evidence type="ECO:0000313" key="2">
    <source>
        <dbReference type="Proteomes" id="UP000568380"/>
    </source>
</evidence>
<comment type="caution">
    <text evidence="1">The sequence shown here is derived from an EMBL/GenBank/DDBJ whole genome shotgun (WGS) entry which is preliminary data.</text>
</comment>